<reference evidence="1" key="1">
    <citation type="submission" date="2014-09" db="EMBL/GenBank/DDBJ databases">
        <authorList>
            <person name="Magalhaes I.L.F."/>
            <person name="Oliveira U."/>
            <person name="Santos F.R."/>
            <person name="Vidigal T.H.D.A."/>
            <person name="Brescovit A.D."/>
            <person name="Santos A.J."/>
        </authorList>
    </citation>
    <scope>NUCLEOTIDE SEQUENCE</scope>
    <source>
        <tissue evidence="1">Shoot tissue taken approximately 20 cm above the soil surface</tissue>
    </source>
</reference>
<dbReference type="EMBL" id="GBRH01265254">
    <property type="protein sequence ID" value="JAD32641.1"/>
    <property type="molecule type" value="Transcribed_RNA"/>
</dbReference>
<name>A0A0A8Z1I1_ARUDO</name>
<proteinExistence type="predicted"/>
<dbReference type="AlphaFoldDB" id="A0A0A8Z1I1"/>
<evidence type="ECO:0000313" key="1">
    <source>
        <dbReference type="EMBL" id="JAD32641.1"/>
    </source>
</evidence>
<sequence>MIYKDEDKNNTNLDRPMMGLFRIY</sequence>
<accession>A0A0A8Z1I1</accession>
<protein>
    <submittedName>
        <fullName evidence="1">Uncharacterized protein</fullName>
    </submittedName>
</protein>
<organism evidence="1">
    <name type="scientific">Arundo donax</name>
    <name type="common">Giant reed</name>
    <name type="synonym">Donax arundinaceus</name>
    <dbReference type="NCBI Taxonomy" id="35708"/>
    <lineage>
        <taxon>Eukaryota</taxon>
        <taxon>Viridiplantae</taxon>
        <taxon>Streptophyta</taxon>
        <taxon>Embryophyta</taxon>
        <taxon>Tracheophyta</taxon>
        <taxon>Spermatophyta</taxon>
        <taxon>Magnoliopsida</taxon>
        <taxon>Liliopsida</taxon>
        <taxon>Poales</taxon>
        <taxon>Poaceae</taxon>
        <taxon>PACMAD clade</taxon>
        <taxon>Arundinoideae</taxon>
        <taxon>Arundineae</taxon>
        <taxon>Arundo</taxon>
    </lineage>
</organism>
<reference evidence="1" key="2">
    <citation type="journal article" date="2015" name="Data Brief">
        <title>Shoot transcriptome of the giant reed, Arundo donax.</title>
        <authorList>
            <person name="Barrero R.A."/>
            <person name="Guerrero F.D."/>
            <person name="Moolhuijzen P."/>
            <person name="Goolsby J.A."/>
            <person name="Tidwell J."/>
            <person name="Bellgard S.E."/>
            <person name="Bellgard M.I."/>
        </authorList>
    </citation>
    <scope>NUCLEOTIDE SEQUENCE</scope>
    <source>
        <tissue evidence="1">Shoot tissue taken approximately 20 cm above the soil surface</tissue>
    </source>
</reference>